<evidence type="ECO:0000259" key="3">
    <source>
        <dbReference type="Pfam" id="PF02581"/>
    </source>
</evidence>
<dbReference type="OrthoDB" id="8446047at2"/>
<proteinExistence type="predicted"/>
<dbReference type="SUPFAM" id="SSF51391">
    <property type="entry name" value="Thiamin phosphate synthase"/>
    <property type="match status" value="1"/>
</dbReference>
<dbReference type="CDD" id="cd00564">
    <property type="entry name" value="TMP_TenI"/>
    <property type="match status" value="1"/>
</dbReference>
<dbReference type="Pfam" id="PF02581">
    <property type="entry name" value="TMP-TENI"/>
    <property type="match status" value="1"/>
</dbReference>
<dbReference type="GO" id="GO:0004789">
    <property type="term" value="F:thiamine-phosphate diphosphorylase activity"/>
    <property type="evidence" value="ECO:0007669"/>
    <property type="project" value="TreeGrafter"/>
</dbReference>
<dbReference type="GeneID" id="53316244"/>
<gene>
    <name evidence="4" type="ORF">AY555_03660</name>
</gene>
<keyword evidence="2" id="KW-0784">Thiamine biosynthesis</keyword>
<accession>A0A143DD15</accession>
<evidence type="ECO:0000256" key="1">
    <source>
        <dbReference type="ARBA" id="ARBA00004948"/>
    </source>
</evidence>
<name>A0A143DD15_9PROT</name>
<feature type="domain" description="Thiamine phosphate synthase/TenI" evidence="3">
    <location>
        <begin position="53"/>
        <end position="206"/>
    </location>
</feature>
<sequence>MSFRTLAIQAAKLNASARGNWPAACPVPWLVFVTDPRVGDPVAIVPRLPPGSAVIMRHYDDRFRSDLALRLRDATQKRDIRFLVAADHDLAVSCAADGVHLPEGLLPRALCPELVDWRRAGGLVTAAVHSHRALVMAGRFGMDAALVSPVFPTASHPGAATLGLFRFRALVQRSRVPVLALGGISASTLPRLYGSGAWGVAAVSALA</sequence>
<dbReference type="PANTHER" id="PTHR20857:SF15">
    <property type="entry name" value="THIAMINE-PHOSPHATE SYNTHASE"/>
    <property type="match status" value="1"/>
</dbReference>
<dbReference type="InterPro" id="IPR022998">
    <property type="entry name" value="ThiamineP_synth_TenI"/>
</dbReference>
<keyword evidence="5" id="KW-1185">Reference proteome</keyword>
<dbReference type="InterPro" id="IPR013785">
    <property type="entry name" value="Aldolase_TIM"/>
</dbReference>
<evidence type="ECO:0000256" key="2">
    <source>
        <dbReference type="ARBA" id="ARBA00022977"/>
    </source>
</evidence>
<organism evidence="4 5">
    <name type="scientific">Haematospirillum jordaniae</name>
    <dbReference type="NCBI Taxonomy" id="1549855"/>
    <lineage>
        <taxon>Bacteria</taxon>
        <taxon>Pseudomonadati</taxon>
        <taxon>Pseudomonadota</taxon>
        <taxon>Alphaproteobacteria</taxon>
        <taxon>Rhodospirillales</taxon>
        <taxon>Novispirillaceae</taxon>
        <taxon>Haematospirillum</taxon>
    </lineage>
</organism>
<evidence type="ECO:0000313" key="5">
    <source>
        <dbReference type="Proteomes" id="UP000076066"/>
    </source>
</evidence>
<dbReference type="EMBL" id="CP014525">
    <property type="protein sequence ID" value="AMW34430.1"/>
    <property type="molecule type" value="Genomic_DNA"/>
</dbReference>
<dbReference type="Gene3D" id="3.20.20.70">
    <property type="entry name" value="Aldolase class I"/>
    <property type="match status" value="1"/>
</dbReference>
<protein>
    <recommendedName>
        <fullName evidence="3">Thiamine phosphate synthase/TenI domain-containing protein</fullName>
    </recommendedName>
</protein>
<dbReference type="AlphaFoldDB" id="A0A143DD15"/>
<comment type="pathway">
    <text evidence="1">Cofactor biosynthesis; thiamine diphosphate biosynthesis.</text>
</comment>
<dbReference type="PANTHER" id="PTHR20857">
    <property type="entry name" value="THIAMINE-PHOSPHATE PYROPHOSPHORYLASE"/>
    <property type="match status" value="1"/>
</dbReference>
<evidence type="ECO:0000313" key="4">
    <source>
        <dbReference type="EMBL" id="AMW34430.1"/>
    </source>
</evidence>
<dbReference type="GO" id="GO:0009228">
    <property type="term" value="P:thiamine biosynthetic process"/>
    <property type="evidence" value="ECO:0007669"/>
    <property type="project" value="UniProtKB-KW"/>
</dbReference>
<dbReference type="STRING" id="1549855.AY555_03660"/>
<dbReference type="KEGG" id="hjo:AY555_03660"/>
<dbReference type="RefSeq" id="WP_066133601.1">
    <property type="nucleotide sequence ID" value="NZ_CP014525.1"/>
</dbReference>
<dbReference type="InterPro" id="IPR036206">
    <property type="entry name" value="ThiamineP_synth_sf"/>
</dbReference>
<reference evidence="4 5" key="1">
    <citation type="submission" date="2016-02" db="EMBL/GenBank/DDBJ databases">
        <title>Complete Genome of H5569, the type strain of the newly described species Haematospirillium jordaniae.</title>
        <authorList>
            <person name="Nicholson A.C."/>
            <person name="Humrighouse B.W."/>
            <person name="Loparov V."/>
            <person name="McQuiston J.R."/>
        </authorList>
    </citation>
    <scope>NUCLEOTIDE SEQUENCE [LARGE SCALE GENOMIC DNA]</scope>
    <source>
        <strain evidence="4 5">H5569</strain>
    </source>
</reference>
<dbReference type="GO" id="GO:0005737">
    <property type="term" value="C:cytoplasm"/>
    <property type="evidence" value="ECO:0007669"/>
    <property type="project" value="TreeGrafter"/>
</dbReference>
<dbReference type="Proteomes" id="UP000076066">
    <property type="component" value="Chromosome"/>
</dbReference>